<dbReference type="Pfam" id="PF00089">
    <property type="entry name" value="Trypsin"/>
    <property type="match status" value="1"/>
</dbReference>
<protein>
    <recommendedName>
        <fullName evidence="4">Peptidase S1 domain-containing protein</fullName>
    </recommendedName>
</protein>
<name>A0A8I3MBG3_CANLF</name>
<dbReference type="Ensembl" id="ENSCAFT00845000713.1">
    <property type="protein sequence ID" value="ENSCAFP00845000519.1"/>
    <property type="gene ID" value="ENSCAFG00845000444.1"/>
</dbReference>
<reference evidence="5" key="2">
    <citation type="submission" date="2025-08" db="UniProtKB">
        <authorList>
            <consortium name="Ensembl"/>
        </authorList>
    </citation>
    <scope>IDENTIFICATION</scope>
    <source>
        <strain evidence="5">Boxer</strain>
    </source>
</reference>
<dbReference type="FunFam" id="2.40.10.10:FF:000280">
    <property type="match status" value="1"/>
</dbReference>
<dbReference type="CDD" id="cd00190">
    <property type="entry name" value="Tryp_SPc"/>
    <property type="match status" value="1"/>
</dbReference>
<dbReference type="SUPFAM" id="SSF50494">
    <property type="entry name" value="Trypsin-like serine proteases"/>
    <property type="match status" value="1"/>
</dbReference>
<feature type="region of interest" description="Disordered" evidence="3">
    <location>
        <begin position="515"/>
        <end position="552"/>
    </location>
</feature>
<evidence type="ECO:0000313" key="6">
    <source>
        <dbReference type="Proteomes" id="UP000805418"/>
    </source>
</evidence>
<dbReference type="PROSITE" id="PS50240">
    <property type="entry name" value="TRYPSIN_DOM"/>
    <property type="match status" value="1"/>
</dbReference>
<dbReference type="OrthoDB" id="10061449at2759"/>
<feature type="domain" description="Peptidase S1" evidence="4">
    <location>
        <begin position="134"/>
        <end position="371"/>
    </location>
</feature>
<feature type="region of interest" description="Disordered" evidence="3">
    <location>
        <begin position="423"/>
        <end position="452"/>
    </location>
</feature>
<dbReference type="GO" id="GO:0006508">
    <property type="term" value="P:proteolysis"/>
    <property type="evidence" value="ECO:0000318"/>
    <property type="project" value="GO_Central"/>
</dbReference>
<dbReference type="InterPro" id="IPR043504">
    <property type="entry name" value="Peptidase_S1_PA_chymotrypsin"/>
</dbReference>
<evidence type="ECO:0000256" key="3">
    <source>
        <dbReference type="SAM" id="MobiDB-lite"/>
    </source>
</evidence>
<keyword evidence="6" id="KW-1185">Reference proteome</keyword>
<dbReference type="FunFam" id="2.40.10.10:FF:000004">
    <property type="entry name" value="Tryptase gamma 1"/>
    <property type="match status" value="1"/>
</dbReference>
<sequence>VRVCLHAETAPHSPQLRRPGPLDSVLSHPHYGSSRKGPQGKEEGAGAAARTRLPPFYLLQCIRHSLCSRPFTELCKPHSKTRAYALPAPKSVLFPPAPSPLGTPAPLTCALRVLNPPASSCGVPTFQPNLSARVVGGDNARPHSWPWQISLQYLKNGVWRHTCGGTLIANNYVLTAAHCISDTLTYRVALGKNNLVVEDEEGSVFANVESIVVHEKWNSFLVRNDIALIKLAEPVQLSDTIKVACLPEAGSLLPQDYPCYVTGWGRLWTNGPIADELQQGLQPIVDHATCTQRDWWGTMVKDTMVCAGGDGIISSCNGDSGGPLNCQAENGTWEVRGIVSFGSGLGCNTLKKPTVFTRVSAYIDWINEVGAWLRAPLPAPARPYPRPGVVGSHVHVPTRGTLSAELGAARGTVTGVIHASAGSSRPVWPCPRHPPQGPRVTRGPRTVGPSRAQQGRGVIVGGLIHTRGWGTRGWGSLCATSLRAGGTVCPEPHFPVVGSAPGAQAPRTGATLACQDPGRPAVPPSPLVGQHSLPAEPSAAPEGDTHPSHRVPHPVLCSSRKCSSDSSLGTCHPNKPASYPPGCLHS</sequence>
<keyword evidence="2" id="KW-0720">Serine protease</keyword>
<gene>
    <name evidence="5" type="primary">LOC478220</name>
</gene>
<reference evidence="5" key="1">
    <citation type="submission" date="2020-03" db="EMBL/GenBank/DDBJ databases">
        <title>Long-read based genome assembly of a Labrador retriever dog.</title>
        <authorList>
            <person name="Eory L."/>
            <person name="Zhang W."/>
            <person name="Schoenebeck J."/>
        </authorList>
    </citation>
    <scope>NUCLEOTIDE SEQUENCE [LARGE SCALE GENOMIC DNA]</scope>
    <source>
        <strain evidence="5">Labrador retriever</strain>
    </source>
</reference>
<dbReference type="InterPro" id="IPR001254">
    <property type="entry name" value="Trypsin_dom"/>
</dbReference>
<dbReference type="PANTHER" id="PTHR24257:SF31">
    <property type="entry name" value="ELASTASE 3 LIKE ISOFORM X1"/>
    <property type="match status" value="1"/>
</dbReference>
<dbReference type="PROSITE" id="PS00134">
    <property type="entry name" value="TRYPSIN_HIS"/>
    <property type="match status" value="1"/>
</dbReference>
<dbReference type="SMART" id="SM00020">
    <property type="entry name" value="Tryp_SPc"/>
    <property type="match status" value="1"/>
</dbReference>
<evidence type="ECO:0000256" key="1">
    <source>
        <dbReference type="ARBA" id="ARBA00023157"/>
    </source>
</evidence>
<feature type="compositionally biased region" description="Pro residues" evidence="3">
    <location>
        <begin position="428"/>
        <end position="437"/>
    </location>
</feature>
<dbReference type="GeneTree" id="ENSGT00940000153216"/>
<dbReference type="PRINTS" id="PR00722">
    <property type="entry name" value="CHYMOTRYPSIN"/>
</dbReference>
<keyword evidence="2" id="KW-0645">Protease</keyword>
<evidence type="ECO:0000259" key="4">
    <source>
        <dbReference type="PROSITE" id="PS50240"/>
    </source>
</evidence>
<feature type="region of interest" description="Disordered" evidence="3">
    <location>
        <begin position="1"/>
        <end position="47"/>
    </location>
</feature>
<keyword evidence="2" id="KW-0378">Hydrolase</keyword>
<keyword evidence="1" id="KW-1015">Disulfide bond</keyword>
<dbReference type="InterPro" id="IPR009003">
    <property type="entry name" value="Peptidase_S1_PA"/>
</dbReference>
<evidence type="ECO:0000256" key="2">
    <source>
        <dbReference type="RuleBase" id="RU363034"/>
    </source>
</evidence>
<dbReference type="PROSITE" id="PS00135">
    <property type="entry name" value="TRYPSIN_SER"/>
    <property type="match status" value="1"/>
</dbReference>
<dbReference type="InterPro" id="IPR050850">
    <property type="entry name" value="Peptidase_S1_Elastase_sf"/>
</dbReference>
<dbReference type="InterPro" id="IPR033116">
    <property type="entry name" value="TRYPSIN_SER"/>
</dbReference>
<reference evidence="5" key="3">
    <citation type="submission" date="2025-09" db="UniProtKB">
        <authorList>
            <consortium name="Ensembl"/>
        </authorList>
    </citation>
    <scope>IDENTIFICATION</scope>
    <source>
        <strain evidence="5">Boxer</strain>
    </source>
</reference>
<dbReference type="InterPro" id="IPR001314">
    <property type="entry name" value="Peptidase_S1A"/>
</dbReference>
<dbReference type="Proteomes" id="UP000805418">
    <property type="component" value="Chromosome 2"/>
</dbReference>
<dbReference type="InterPro" id="IPR018114">
    <property type="entry name" value="TRYPSIN_HIS"/>
</dbReference>
<organism evidence="5 6">
    <name type="scientific">Canis lupus familiaris</name>
    <name type="common">Dog</name>
    <name type="synonym">Canis familiaris</name>
    <dbReference type="NCBI Taxonomy" id="9615"/>
    <lineage>
        <taxon>Eukaryota</taxon>
        <taxon>Metazoa</taxon>
        <taxon>Chordata</taxon>
        <taxon>Craniata</taxon>
        <taxon>Vertebrata</taxon>
        <taxon>Euteleostomi</taxon>
        <taxon>Mammalia</taxon>
        <taxon>Eutheria</taxon>
        <taxon>Laurasiatheria</taxon>
        <taxon>Carnivora</taxon>
        <taxon>Caniformia</taxon>
        <taxon>Canidae</taxon>
        <taxon>Canis</taxon>
    </lineage>
</organism>
<dbReference type="GO" id="GO:0004252">
    <property type="term" value="F:serine-type endopeptidase activity"/>
    <property type="evidence" value="ECO:0000318"/>
    <property type="project" value="GO_Central"/>
</dbReference>
<evidence type="ECO:0000313" key="5">
    <source>
        <dbReference type="Ensembl" id="ENSCAFP00845000519.1"/>
    </source>
</evidence>
<proteinExistence type="predicted"/>
<accession>A0A8I3MBG3</accession>
<dbReference type="PANTHER" id="PTHR24257">
    <property type="entry name" value="CHYMOTRYPSIN-LIKE ELASTASE FAMILY MEMBER"/>
    <property type="match status" value="1"/>
</dbReference>
<dbReference type="Gene3D" id="2.40.10.10">
    <property type="entry name" value="Trypsin-like serine proteases"/>
    <property type="match status" value="2"/>
</dbReference>
<dbReference type="AlphaFoldDB" id="A0A8I3MBG3"/>